<proteinExistence type="predicted"/>
<dbReference type="OrthoDB" id="1523883at2759"/>
<dbReference type="Proteomes" id="UP000224080">
    <property type="component" value="Unassembled WGS sequence"/>
</dbReference>
<dbReference type="EMBL" id="PDNC01000010">
    <property type="protein sequence ID" value="PGH08160.1"/>
    <property type="molecule type" value="Genomic_DNA"/>
</dbReference>
<feature type="transmembrane region" description="Helical" evidence="1">
    <location>
        <begin position="65"/>
        <end position="84"/>
    </location>
</feature>
<gene>
    <name evidence="2" type="ORF">GX51_01314</name>
</gene>
<evidence type="ECO:0000256" key="1">
    <source>
        <dbReference type="SAM" id="Phobius"/>
    </source>
</evidence>
<keyword evidence="1" id="KW-0812">Transmembrane</keyword>
<keyword evidence="1" id="KW-1133">Transmembrane helix</keyword>
<dbReference type="AlphaFoldDB" id="A0A2B7XGW7"/>
<sequence length="167" mass="18677">MASTLLLDPHKLLRIAPLLTATATLTLANDQNLHLAPFLHPSHRAKANALLPSYFNTWFHRALRYLLPLYGLTIASSVANIRYFDPQALQARGAKAWYVAGLTFTVLHFAFVPLVMYPVRDIVEDRSGGKSAEDLERWLFVHRIRSVVVDAPGWACFLVGVLKTVVV</sequence>
<keyword evidence="3" id="KW-1185">Reference proteome</keyword>
<dbReference type="STRING" id="2060905.A0A2B7XGW7"/>
<name>A0A2B7XGW7_9EURO</name>
<reference evidence="2 3" key="1">
    <citation type="submission" date="2017-10" db="EMBL/GenBank/DDBJ databases">
        <title>Comparative genomics in systemic dimorphic fungi from Ajellomycetaceae.</title>
        <authorList>
            <person name="Munoz J.F."/>
            <person name="Mcewen J.G."/>
            <person name="Clay O.K."/>
            <person name="Cuomo C.A."/>
        </authorList>
    </citation>
    <scope>NUCLEOTIDE SEQUENCE [LARGE SCALE GENOMIC DNA]</scope>
    <source>
        <strain evidence="2 3">UAMH130</strain>
    </source>
</reference>
<evidence type="ECO:0008006" key="4">
    <source>
        <dbReference type="Google" id="ProtNLM"/>
    </source>
</evidence>
<evidence type="ECO:0000313" key="2">
    <source>
        <dbReference type="EMBL" id="PGH08160.1"/>
    </source>
</evidence>
<evidence type="ECO:0000313" key="3">
    <source>
        <dbReference type="Proteomes" id="UP000224080"/>
    </source>
</evidence>
<keyword evidence="1" id="KW-0472">Membrane</keyword>
<comment type="caution">
    <text evidence="2">The sequence shown here is derived from an EMBL/GenBank/DDBJ whole genome shotgun (WGS) entry which is preliminary data.</text>
</comment>
<organism evidence="2 3">
    <name type="scientific">Blastomyces parvus</name>
    <dbReference type="NCBI Taxonomy" id="2060905"/>
    <lineage>
        <taxon>Eukaryota</taxon>
        <taxon>Fungi</taxon>
        <taxon>Dikarya</taxon>
        <taxon>Ascomycota</taxon>
        <taxon>Pezizomycotina</taxon>
        <taxon>Eurotiomycetes</taxon>
        <taxon>Eurotiomycetidae</taxon>
        <taxon>Onygenales</taxon>
        <taxon>Ajellomycetaceae</taxon>
        <taxon>Blastomyces</taxon>
    </lineage>
</organism>
<accession>A0A2B7XGW7</accession>
<feature type="transmembrane region" description="Helical" evidence="1">
    <location>
        <begin position="96"/>
        <end position="117"/>
    </location>
</feature>
<protein>
    <recommendedName>
        <fullName evidence="4">Integral membrane protein</fullName>
    </recommendedName>
</protein>